<dbReference type="Gene3D" id="1.25.40.390">
    <property type="match status" value="1"/>
</dbReference>
<evidence type="ECO:0000256" key="1">
    <source>
        <dbReference type="ARBA" id="ARBA00004442"/>
    </source>
</evidence>
<dbReference type="Proteomes" id="UP000199116">
    <property type="component" value="Unassembled WGS sequence"/>
</dbReference>
<evidence type="ECO:0000256" key="2">
    <source>
        <dbReference type="ARBA" id="ARBA00006275"/>
    </source>
</evidence>
<keyword evidence="5" id="KW-0998">Cell outer membrane</keyword>
<dbReference type="Pfam" id="PF14322">
    <property type="entry name" value="SusD-like_3"/>
    <property type="match status" value="1"/>
</dbReference>
<evidence type="ECO:0000313" key="9">
    <source>
        <dbReference type="Proteomes" id="UP000199116"/>
    </source>
</evidence>
<evidence type="ECO:0000256" key="3">
    <source>
        <dbReference type="ARBA" id="ARBA00022729"/>
    </source>
</evidence>
<dbReference type="PROSITE" id="PS51257">
    <property type="entry name" value="PROKAR_LIPOPROTEIN"/>
    <property type="match status" value="1"/>
</dbReference>
<evidence type="ECO:0000256" key="4">
    <source>
        <dbReference type="ARBA" id="ARBA00023136"/>
    </source>
</evidence>
<dbReference type="InterPro" id="IPR011990">
    <property type="entry name" value="TPR-like_helical_dom_sf"/>
</dbReference>
<sequence length="629" mass="72295">MKNYIKNIIKFSLAIFALVFISSCEDYLDREDESIVSEEEAFKNFTNFQGFTEELYHCIPDFTNAYWTNSWNWGDDEIESTARDFHFINKIENGNFWGWQSEFDGWQAGWMDRNNTSTDDDRFSKSLWQLGWYGIRKANLGLANMDRLTDATQEEKDLIRGQLLFFRGWFHFQFIQYFGGLPYINEVLPSDEQLQLPRLSYHEAADLAAQDFRAAADLLPTDWDETDAGSATLGKNQLRINKIMALGYLGKNYLWAASPLMNQESTGNAVYNTSYAQKAAEAFAELLTLTESGEADYSLVPFSDYHLNFYTTGQNWQIPGSTEAIFRGPYFGAHGSTYGTAKQYQPSPILTDGDVKFLPTANYVDFYGMANGMPIEDITQPDPESGYDPEYPWKDRDPRFYNDIVYDGVRTVQGSMPADEEYNRYANLFTGGSYRNIRTGSRTGYMLYKFIPITANKYDEGYGYGNSLNIHLPWMRLSDVYLMYAEAAAQAYGSPTGQVSGYSKTAVDAINFVRDRAGVGHVADEFLGSLDAFMSEVRRERAVELAFERHRFNDLRRWLLLTESPYTLKKSVEFDRAGELNTDDPSQNRVLNLREEVILERNFSSKHYWLPLKNVDVNMYLEFSQNPGW</sequence>
<evidence type="ECO:0000313" key="8">
    <source>
        <dbReference type="EMBL" id="SFF70370.1"/>
    </source>
</evidence>
<name>A0A1I2KVT8_9FLAO</name>
<gene>
    <name evidence="8" type="ORF">SAMN04488033_105106</name>
</gene>
<comment type="subcellular location">
    <subcellularLocation>
        <location evidence="1">Cell outer membrane</location>
    </subcellularLocation>
</comment>
<accession>A0A1I2KVT8</accession>
<dbReference type="InterPro" id="IPR033985">
    <property type="entry name" value="SusD-like_N"/>
</dbReference>
<dbReference type="InterPro" id="IPR012944">
    <property type="entry name" value="SusD_RagB_dom"/>
</dbReference>
<keyword evidence="9" id="KW-1185">Reference proteome</keyword>
<evidence type="ECO:0000259" key="6">
    <source>
        <dbReference type="Pfam" id="PF07980"/>
    </source>
</evidence>
<dbReference type="EMBL" id="FOOH01000005">
    <property type="protein sequence ID" value="SFF70370.1"/>
    <property type="molecule type" value="Genomic_DNA"/>
</dbReference>
<keyword evidence="4" id="KW-0472">Membrane</keyword>
<comment type="similarity">
    <text evidence="2">Belongs to the SusD family.</text>
</comment>
<reference evidence="9" key="1">
    <citation type="submission" date="2016-10" db="EMBL/GenBank/DDBJ databases">
        <authorList>
            <person name="Varghese N."/>
            <person name="Submissions S."/>
        </authorList>
    </citation>
    <scope>NUCLEOTIDE SEQUENCE [LARGE SCALE GENOMIC DNA]</scope>
    <source>
        <strain evidence="9">DSM 23515</strain>
    </source>
</reference>
<dbReference type="SUPFAM" id="SSF48452">
    <property type="entry name" value="TPR-like"/>
    <property type="match status" value="1"/>
</dbReference>
<dbReference type="Pfam" id="PF07980">
    <property type="entry name" value="SusD_RagB"/>
    <property type="match status" value="1"/>
</dbReference>
<organism evidence="8 9">
    <name type="scientific">Salegentibacter agarivorans</name>
    <dbReference type="NCBI Taxonomy" id="345907"/>
    <lineage>
        <taxon>Bacteria</taxon>
        <taxon>Pseudomonadati</taxon>
        <taxon>Bacteroidota</taxon>
        <taxon>Flavobacteriia</taxon>
        <taxon>Flavobacteriales</taxon>
        <taxon>Flavobacteriaceae</taxon>
        <taxon>Salegentibacter</taxon>
    </lineage>
</organism>
<dbReference type="GO" id="GO:0009279">
    <property type="term" value="C:cell outer membrane"/>
    <property type="evidence" value="ECO:0007669"/>
    <property type="project" value="UniProtKB-SubCell"/>
</dbReference>
<feature type="domain" description="RagB/SusD" evidence="6">
    <location>
        <begin position="322"/>
        <end position="629"/>
    </location>
</feature>
<keyword evidence="3" id="KW-0732">Signal</keyword>
<protein>
    <submittedName>
        <fullName evidence="8">Starch-binding associating with outer membrane</fullName>
    </submittedName>
</protein>
<dbReference type="RefSeq" id="WP_093303458.1">
    <property type="nucleotide sequence ID" value="NZ_FOOH01000005.1"/>
</dbReference>
<proteinExistence type="inferred from homology"/>
<dbReference type="AlphaFoldDB" id="A0A1I2KVT8"/>
<feature type="domain" description="SusD-like N-terminal" evidence="7">
    <location>
        <begin position="110"/>
        <end position="226"/>
    </location>
</feature>
<evidence type="ECO:0000259" key="7">
    <source>
        <dbReference type="Pfam" id="PF14322"/>
    </source>
</evidence>
<evidence type="ECO:0000256" key="5">
    <source>
        <dbReference type="ARBA" id="ARBA00023237"/>
    </source>
</evidence>